<dbReference type="InterPro" id="IPR029058">
    <property type="entry name" value="AB_hydrolase_fold"/>
</dbReference>
<evidence type="ECO:0000313" key="3">
    <source>
        <dbReference type="Proteomes" id="UP000623129"/>
    </source>
</evidence>
<dbReference type="OrthoDB" id="408631at2759"/>
<dbReference type="PANTHER" id="PTHR23024">
    <property type="entry name" value="ARYLACETAMIDE DEACETYLASE"/>
    <property type="match status" value="1"/>
</dbReference>
<organism evidence="2 3">
    <name type="scientific">Carex littledalei</name>
    <dbReference type="NCBI Taxonomy" id="544730"/>
    <lineage>
        <taxon>Eukaryota</taxon>
        <taxon>Viridiplantae</taxon>
        <taxon>Streptophyta</taxon>
        <taxon>Embryophyta</taxon>
        <taxon>Tracheophyta</taxon>
        <taxon>Spermatophyta</taxon>
        <taxon>Magnoliopsida</taxon>
        <taxon>Liliopsida</taxon>
        <taxon>Poales</taxon>
        <taxon>Cyperaceae</taxon>
        <taxon>Cyperoideae</taxon>
        <taxon>Cariceae</taxon>
        <taxon>Carex</taxon>
        <taxon>Carex subgen. Euthyceras</taxon>
    </lineage>
</organism>
<dbReference type="EMBL" id="SWLB01000004">
    <property type="protein sequence ID" value="KAF3339455.1"/>
    <property type="molecule type" value="Genomic_DNA"/>
</dbReference>
<dbReference type="AlphaFoldDB" id="A0A833QZS6"/>
<comment type="caution">
    <text evidence="2">The sequence shown here is derived from an EMBL/GenBank/DDBJ whole genome shotgun (WGS) entry which is preliminary data.</text>
</comment>
<dbReference type="Gene3D" id="3.40.50.1820">
    <property type="entry name" value="alpha/beta hydrolase"/>
    <property type="match status" value="1"/>
</dbReference>
<dbReference type="InterPro" id="IPR013094">
    <property type="entry name" value="AB_hydrolase_3"/>
</dbReference>
<proteinExistence type="predicted"/>
<dbReference type="SUPFAM" id="SSF53474">
    <property type="entry name" value="alpha/beta-Hydrolases"/>
    <property type="match status" value="1"/>
</dbReference>
<sequence length="308" mass="33854">MEIPHDELIYDAEGYIQIYKSGRVERFIGIDFVSPSTDPNTGVSSKDTTIVPGVSARLYIPKIESDKKLPILIHFHGGAFCLGSAFELPSHNYMISLVARSNVVAVSVHYRLAPEHPIPVAHKDSYAALDWVLSQGNNGPDSWLVKHGDFTRLYVSGESAGGNIAHHVAMYGGAKIRGAVLIHPYFLSSKEVESEKTDPVTTKKLTSLWKIVCPSTTGSDDPWINPLAENAPSLSGLGCERVLVLVGGTDTLRDRGRDYYEKLKVCGWKGEVKLWEAIGEGHCFHLRKPESDHAGAQDEVICKFLTKL</sequence>
<evidence type="ECO:0000259" key="1">
    <source>
        <dbReference type="Pfam" id="PF07859"/>
    </source>
</evidence>
<dbReference type="GO" id="GO:0016787">
    <property type="term" value="F:hydrolase activity"/>
    <property type="evidence" value="ECO:0007669"/>
    <property type="project" value="InterPro"/>
</dbReference>
<evidence type="ECO:0000313" key="2">
    <source>
        <dbReference type="EMBL" id="KAF3339455.1"/>
    </source>
</evidence>
<dbReference type="InterPro" id="IPR050466">
    <property type="entry name" value="Carboxylest/Gibb_receptor"/>
</dbReference>
<dbReference type="Pfam" id="PF07859">
    <property type="entry name" value="Abhydrolase_3"/>
    <property type="match status" value="1"/>
</dbReference>
<feature type="domain" description="Alpha/beta hydrolase fold-3" evidence="1">
    <location>
        <begin position="72"/>
        <end position="285"/>
    </location>
</feature>
<gene>
    <name evidence="2" type="ORF">FCM35_KLT16926</name>
</gene>
<dbReference type="PANTHER" id="PTHR23024:SF660">
    <property type="entry name" value="OS08G0475400 PROTEIN"/>
    <property type="match status" value="1"/>
</dbReference>
<protein>
    <submittedName>
        <fullName evidence="2">Tuliposide A-converting enzyme 1</fullName>
    </submittedName>
</protein>
<reference evidence="2" key="1">
    <citation type="submission" date="2020-01" db="EMBL/GenBank/DDBJ databases">
        <title>Genome sequence of Kobresia littledalei, the first chromosome-level genome in the family Cyperaceae.</title>
        <authorList>
            <person name="Qu G."/>
        </authorList>
    </citation>
    <scope>NUCLEOTIDE SEQUENCE</scope>
    <source>
        <strain evidence="2">C.B.Clarke</strain>
        <tissue evidence="2">Leaf</tissue>
    </source>
</reference>
<name>A0A833QZS6_9POAL</name>
<dbReference type="Proteomes" id="UP000623129">
    <property type="component" value="Unassembled WGS sequence"/>
</dbReference>
<keyword evidence="3" id="KW-1185">Reference proteome</keyword>
<accession>A0A833QZS6</accession>